<keyword evidence="1" id="KW-1133">Transmembrane helix</keyword>
<proteinExistence type="predicted"/>
<keyword evidence="1" id="KW-0472">Membrane</keyword>
<dbReference type="EMBL" id="JAUSTZ010000005">
    <property type="protein sequence ID" value="MDQ0226518.1"/>
    <property type="molecule type" value="Genomic_DNA"/>
</dbReference>
<feature type="transmembrane region" description="Helical" evidence="1">
    <location>
        <begin position="38"/>
        <end position="56"/>
    </location>
</feature>
<gene>
    <name evidence="2" type="ORF">J2S02_002863</name>
</gene>
<feature type="transmembrane region" description="Helical" evidence="1">
    <location>
        <begin position="103"/>
        <end position="122"/>
    </location>
</feature>
<feature type="transmembrane region" description="Helical" evidence="1">
    <location>
        <begin position="77"/>
        <end position="97"/>
    </location>
</feature>
<dbReference type="Proteomes" id="UP001232245">
    <property type="component" value="Unassembled WGS sequence"/>
</dbReference>
<accession>A0ABT9Z4M2</accession>
<keyword evidence="3" id="KW-1185">Reference proteome</keyword>
<name>A0ABT9Z4M2_9BACI</name>
<evidence type="ECO:0000256" key="1">
    <source>
        <dbReference type="SAM" id="Phobius"/>
    </source>
</evidence>
<dbReference type="RefSeq" id="WP_174879522.1">
    <property type="nucleotide sequence ID" value="NZ_CADEPK010000030.1"/>
</dbReference>
<evidence type="ECO:0000313" key="2">
    <source>
        <dbReference type="EMBL" id="MDQ0226518.1"/>
    </source>
</evidence>
<sequence length="126" mass="14545">MKITSQRNFNILGVLFAFIFAVRVFMGLSTNSLSIVELLSWGTLSYLSFAAGYLYPQFKEKDERSELIKQKGMHYSMFFVLVFFIATLLGNQFNIFGLELIEMIQIVIALTIITIFTSWIIMAKKY</sequence>
<protein>
    <recommendedName>
        <fullName evidence="4">Permease</fullName>
    </recommendedName>
</protein>
<comment type="caution">
    <text evidence="2">The sequence shown here is derived from an EMBL/GenBank/DDBJ whole genome shotgun (WGS) entry which is preliminary data.</text>
</comment>
<evidence type="ECO:0008006" key="4">
    <source>
        <dbReference type="Google" id="ProtNLM"/>
    </source>
</evidence>
<evidence type="ECO:0000313" key="3">
    <source>
        <dbReference type="Proteomes" id="UP001232245"/>
    </source>
</evidence>
<keyword evidence="1" id="KW-0812">Transmembrane</keyword>
<reference evidence="2 3" key="1">
    <citation type="submission" date="2023-07" db="EMBL/GenBank/DDBJ databases">
        <title>Genomic Encyclopedia of Type Strains, Phase IV (KMG-IV): sequencing the most valuable type-strain genomes for metagenomic binning, comparative biology and taxonomic classification.</title>
        <authorList>
            <person name="Goeker M."/>
        </authorList>
    </citation>
    <scope>NUCLEOTIDE SEQUENCE [LARGE SCALE GENOMIC DNA]</scope>
    <source>
        <strain evidence="2 3">DSM 17723</strain>
    </source>
</reference>
<feature type="transmembrane region" description="Helical" evidence="1">
    <location>
        <begin position="9"/>
        <end position="26"/>
    </location>
</feature>
<organism evidence="2 3">
    <name type="scientific">Metabacillus niabensis</name>
    <dbReference type="NCBI Taxonomy" id="324854"/>
    <lineage>
        <taxon>Bacteria</taxon>
        <taxon>Bacillati</taxon>
        <taxon>Bacillota</taxon>
        <taxon>Bacilli</taxon>
        <taxon>Bacillales</taxon>
        <taxon>Bacillaceae</taxon>
        <taxon>Metabacillus</taxon>
    </lineage>
</organism>